<dbReference type="EMBL" id="FWWR01000009">
    <property type="protein sequence ID" value="SMB83927.1"/>
    <property type="molecule type" value="Genomic_DNA"/>
</dbReference>
<evidence type="ECO:0000313" key="2">
    <source>
        <dbReference type="EMBL" id="SMB83927.1"/>
    </source>
</evidence>
<evidence type="ECO:0000313" key="3">
    <source>
        <dbReference type="Proteomes" id="UP000192368"/>
    </source>
</evidence>
<dbReference type="AlphaFoldDB" id="A0A1W1US60"/>
<organism evidence="2 3">
    <name type="scientific">Peptoniphilus asaccharolyticus DSM 20463</name>
    <dbReference type="NCBI Taxonomy" id="573058"/>
    <lineage>
        <taxon>Bacteria</taxon>
        <taxon>Bacillati</taxon>
        <taxon>Bacillota</taxon>
        <taxon>Tissierellia</taxon>
        <taxon>Tissierellales</taxon>
        <taxon>Peptoniphilaceae</taxon>
        <taxon>Peptoniphilus</taxon>
    </lineage>
</organism>
<reference evidence="3" key="1">
    <citation type="submission" date="2017-04" db="EMBL/GenBank/DDBJ databases">
        <authorList>
            <person name="Varghese N."/>
            <person name="Submissions S."/>
        </authorList>
    </citation>
    <scope>NUCLEOTIDE SEQUENCE [LARGE SCALE GENOMIC DNA]</scope>
    <source>
        <strain evidence="3">DSM 20463</strain>
    </source>
</reference>
<feature type="coiled-coil region" evidence="1">
    <location>
        <begin position="90"/>
        <end position="117"/>
    </location>
</feature>
<proteinExistence type="predicted"/>
<sequence length="280" mass="32521">MNKENSHKTILTFSIIFLVVTSVIFAYSKLKYNSYLSELNNLESLKKELQNIKEEVEVNSKSLAIKEKDLNDKSIEFFTTYGFDYLKEDDELVQEEVKRLQDENNRIKNDLKEELKKYIHYFDGEYYESEDFSGLVAKITSLDDREISEQLNPDIYSQLAIDGFMNEAKKTGTIAYLNSINGESKFNNLLLFLTAIYSDNLYEVSHDLTDIPENLNSIYNNVLTTHQIFKTLESFELNTGTLTSTNLNELVYNTEAFVRKYYENQAVIAKLTGETYEKSE</sequence>
<feature type="coiled-coil region" evidence="1">
    <location>
        <begin position="32"/>
        <end position="62"/>
    </location>
</feature>
<accession>A0A1W1US60</accession>
<dbReference type="STRING" id="573058.SAMN00017477_0623"/>
<keyword evidence="3" id="KW-1185">Reference proteome</keyword>
<evidence type="ECO:0000256" key="1">
    <source>
        <dbReference type="SAM" id="Coils"/>
    </source>
</evidence>
<dbReference type="Proteomes" id="UP000192368">
    <property type="component" value="Unassembled WGS sequence"/>
</dbReference>
<gene>
    <name evidence="2" type="ORF">SAMN00017477_0623</name>
</gene>
<dbReference type="RefSeq" id="WP_084230284.1">
    <property type="nucleotide sequence ID" value="NZ_FWWR01000009.1"/>
</dbReference>
<name>A0A1W1US60_PEPAS</name>
<protein>
    <submittedName>
        <fullName evidence="2">Uncharacterized protein</fullName>
    </submittedName>
</protein>
<keyword evidence="1" id="KW-0175">Coiled coil</keyword>